<keyword evidence="2" id="KW-0732">Signal</keyword>
<dbReference type="STRING" id="1291743.LOSG293_500060"/>
<accession>A0A081BKY4</accession>
<feature type="chain" id="PRO_5001755127" evidence="2">
    <location>
        <begin position="29"/>
        <end position="77"/>
    </location>
</feature>
<dbReference type="EMBL" id="BBJM01000050">
    <property type="protein sequence ID" value="GAK48702.1"/>
    <property type="molecule type" value="Genomic_DNA"/>
</dbReference>
<comment type="caution">
    <text evidence="3">The sequence shown here is derived from an EMBL/GenBank/DDBJ whole genome shotgun (WGS) entry which is preliminary data.</text>
</comment>
<organism evidence="3 4">
    <name type="scientific">Secundilactobacillus oryzae JCM 18671</name>
    <dbReference type="NCBI Taxonomy" id="1291743"/>
    <lineage>
        <taxon>Bacteria</taxon>
        <taxon>Bacillati</taxon>
        <taxon>Bacillota</taxon>
        <taxon>Bacilli</taxon>
        <taxon>Lactobacillales</taxon>
        <taxon>Lactobacillaceae</taxon>
        <taxon>Secundilactobacillus</taxon>
    </lineage>
</organism>
<evidence type="ECO:0000313" key="3">
    <source>
        <dbReference type="EMBL" id="GAK48702.1"/>
    </source>
</evidence>
<evidence type="ECO:0000256" key="2">
    <source>
        <dbReference type="SAM" id="SignalP"/>
    </source>
</evidence>
<dbReference type="AlphaFoldDB" id="A0A081BKY4"/>
<reference evidence="3" key="1">
    <citation type="journal article" date="2014" name="Genome Announc.">
        <title>Draft Genome Sequence of Lactobacillus oryzae Strain SG293T.</title>
        <authorList>
            <person name="Tanizawa Y."/>
            <person name="Fujisawa T."/>
            <person name="Mochizuki T."/>
            <person name="Kaminuma E."/>
            <person name="Nakamura Y."/>
            <person name="Tohno M."/>
        </authorList>
    </citation>
    <scope>NUCLEOTIDE SEQUENCE [LARGE SCALE GENOMIC DNA]</scope>
    <source>
        <strain evidence="3">SG293</strain>
    </source>
</reference>
<gene>
    <name evidence="3" type="ORF">LOSG293_500060</name>
</gene>
<dbReference type="Proteomes" id="UP000028700">
    <property type="component" value="Unassembled WGS sequence"/>
</dbReference>
<evidence type="ECO:0000256" key="1">
    <source>
        <dbReference type="SAM" id="MobiDB-lite"/>
    </source>
</evidence>
<proteinExistence type="predicted"/>
<protein>
    <submittedName>
        <fullName evidence="3">Uncharacterized protein</fullName>
    </submittedName>
</protein>
<feature type="signal peptide" evidence="2">
    <location>
        <begin position="1"/>
        <end position="28"/>
    </location>
</feature>
<name>A0A081BKY4_9LACO</name>
<keyword evidence="4" id="KW-1185">Reference proteome</keyword>
<feature type="compositionally biased region" description="Polar residues" evidence="1">
    <location>
        <begin position="60"/>
        <end position="77"/>
    </location>
</feature>
<feature type="region of interest" description="Disordered" evidence="1">
    <location>
        <begin position="38"/>
        <end position="77"/>
    </location>
</feature>
<sequence length="77" mass="8242">MFQKKLKILIGGMVAMLMIISVNQQVYADSYNVVSTTESGGTAGHVDTPHKVHVPKPQHRVSTASHLPQTGETIGAT</sequence>
<evidence type="ECO:0000313" key="4">
    <source>
        <dbReference type="Proteomes" id="UP000028700"/>
    </source>
</evidence>